<dbReference type="InterPro" id="IPR015590">
    <property type="entry name" value="Aldehyde_DH_dom"/>
</dbReference>
<dbReference type="InterPro" id="IPR016161">
    <property type="entry name" value="Ald_DH/histidinol_DH"/>
</dbReference>
<keyword evidence="1" id="KW-0560">Oxidoreductase</keyword>
<evidence type="ECO:0000259" key="2">
    <source>
        <dbReference type="Pfam" id="PF00171"/>
    </source>
</evidence>
<reference evidence="4" key="1">
    <citation type="submission" date="2016-10" db="EMBL/GenBank/DDBJ databases">
        <authorList>
            <person name="Varghese N."/>
            <person name="Submissions S."/>
        </authorList>
    </citation>
    <scope>NUCLEOTIDE SEQUENCE [LARGE SCALE GENOMIC DNA]</scope>
    <source>
        <strain evidence="4">CGMCC 1.12402</strain>
    </source>
</reference>
<name>A0A1I0NJJ4_9BACT</name>
<dbReference type="PANTHER" id="PTHR43353">
    <property type="entry name" value="SUCCINATE-SEMIALDEHYDE DEHYDROGENASE, MITOCHONDRIAL"/>
    <property type="match status" value="1"/>
</dbReference>
<gene>
    <name evidence="3" type="ORF">SAMN05216290_1215</name>
</gene>
<sequence>MITGKNFIGNTPSAKGTDHLTAINPATGEVLEGAFAIATQEEIAEATALAQSAATSFSQVSAKERAAFLNAIADEIMALGDELIQRAMAESALPEGRITGERGRTCNQLKAFALLLEEGSFVNATIDTAIPDRQPLPKVDLRKMDIPLGPVAVFGASNFPLAFSTAGGDTASALAAGCPVIVKGHESHLGTNELVSSAILKAAEKTCMPNGVFSMVNGSVEVGQALVTNPSIQAVGFTGSYRGGKAIFDAAAKREQPIPVYAEMGSTNPVLLLEEKLNTSAEALAEQLAGSVTLGVGQFCTNPGLIIGIESDVLNTFSQALGKALAAAAPATMLNKGIADVYEATSSALANELGVTTLAAKQTTPGNQASPLAMEVSGDTFLANPKLHQEVFGPFTLLVKCSSSTQMAEVVAKLEGQLTGTVMATENDLASNGDIIQALQNKVGRILFNGVPTGVEVCPSMHHGGPFPSTTNPKYTSVGADAIHRFMRPICYQSWPRAALPDALKNDNPLGIWRTVDGDFTNKPIS</sequence>
<dbReference type="RefSeq" id="WP_090257617.1">
    <property type="nucleotide sequence ID" value="NZ_FOIR01000001.1"/>
</dbReference>
<organism evidence="3 4">
    <name type="scientific">Roseivirga pacifica</name>
    <dbReference type="NCBI Taxonomy" id="1267423"/>
    <lineage>
        <taxon>Bacteria</taxon>
        <taxon>Pseudomonadati</taxon>
        <taxon>Bacteroidota</taxon>
        <taxon>Cytophagia</taxon>
        <taxon>Cytophagales</taxon>
        <taxon>Roseivirgaceae</taxon>
        <taxon>Roseivirga</taxon>
    </lineage>
</organism>
<dbReference type="Proteomes" id="UP000199437">
    <property type="component" value="Unassembled WGS sequence"/>
</dbReference>
<proteinExistence type="predicted"/>
<dbReference type="InterPro" id="IPR050740">
    <property type="entry name" value="Aldehyde_DH_Superfamily"/>
</dbReference>
<dbReference type="Gene3D" id="3.40.309.10">
    <property type="entry name" value="Aldehyde Dehydrogenase, Chain A, domain 2"/>
    <property type="match status" value="1"/>
</dbReference>
<dbReference type="EMBL" id="FOIR01000001">
    <property type="protein sequence ID" value="SEW01028.1"/>
    <property type="molecule type" value="Genomic_DNA"/>
</dbReference>
<protein>
    <submittedName>
        <fullName evidence="3">NADP-dependent aldehyde dehydrogenase</fullName>
    </submittedName>
</protein>
<dbReference type="Pfam" id="PF00171">
    <property type="entry name" value="Aldedh"/>
    <property type="match status" value="1"/>
</dbReference>
<dbReference type="CDD" id="cd07129">
    <property type="entry name" value="ALDH_KGSADH"/>
    <property type="match status" value="1"/>
</dbReference>
<keyword evidence="4" id="KW-1185">Reference proteome</keyword>
<dbReference type="GO" id="GO:0016620">
    <property type="term" value="F:oxidoreductase activity, acting on the aldehyde or oxo group of donors, NAD or NADP as acceptor"/>
    <property type="evidence" value="ECO:0007669"/>
    <property type="project" value="InterPro"/>
</dbReference>
<dbReference type="InterPro" id="IPR016162">
    <property type="entry name" value="Ald_DH_N"/>
</dbReference>
<dbReference type="InterPro" id="IPR044151">
    <property type="entry name" value="ALDH_KGSADH"/>
</dbReference>
<dbReference type="GeneID" id="99985947"/>
<dbReference type="InterPro" id="IPR016163">
    <property type="entry name" value="Ald_DH_C"/>
</dbReference>
<dbReference type="SUPFAM" id="SSF53720">
    <property type="entry name" value="ALDH-like"/>
    <property type="match status" value="1"/>
</dbReference>
<dbReference type="STRING" id="1267423.SAMN05216290_1215"/>
<evidence type="ECO:0000256" key="1">
    <source>
        <dbReference type="ARBA" id="ARBA00023002"/>
    </source>
</evidence>
<accession>A0A1I0NJJ4</accession>
<dbReference type="OrthoDB" id="9770537at2"/>
<evidence type="ECO:0000313" key="3">
    <source>
        <dbReference type="EMBL" id="SEW01028.1"/>
    </source>
</evidence>
<dbReference type="AlphaFoldDB" id="A0A1I0NJJ4"/>
<evidence type="ECO:0000313" key="4">
    <source>
        <dbReference type="Proteomes" id="UP000199437"/>
    </source>
</evidence>
<dbReference type="PANTHER" id="PTHR43353:SF3">
    <property type="entry name" value="ALDEHYDE DEHYDROGENASE-RELATED"/>
    <property type="match status" value="1"/>
</dbReference>
<feature type="domain" description="Aldehyde dehydrogenase" evidence="2">
    <location>
        <begin position="18"/>
        <end position="485"/>
    </location>
</feature>
<dbReference type="Gene3D" id="3.40.605.10">
    <property type="entry name" value="Aldehyde Dehydrogenase, Chain A, domain 1"/>
    <property type="match status" value="1"/>
</dbReference>